<evidence type="ECO:0000313" key="3">
    <source>
        <dbReference type="Proteomes" id="UP000093044"/>
    </source>
</evidence>
<dbReference type="InterPro" id="IPR010852">
    <property type="entry name" value="ABATE"/>
</dbReference>
<name>A0A1B2I5H4_9BACT</name>
<dbReference type="STRING" id="1197717.BED41_09210"/>
<evidence type="ECO:0000313" key="2">
    <source>
        <dbReference type="EMBL" id="ANZ45231.1"/>
    </source>
</evidence>
<dbReference type="Proteomes" id="UP000093044">
    <property type="component" value="Chromosome"/>
</dbReference>
<dbReference type="RefSeq" id="WP_066745127.1">
    <property type="nucleotide sequence ID" value="NZ_CP016757.1"/>
</dbReference>
<sequence>MELLCLDIINSNRFGEYLAKPGRDMLNNANWLHVLVDKWNLDVKFPIQSNDLKILQELRDNMQQAVKYLNLDTKLCAEELVKVNSILKNTPCQIKLVYKDGNFVLQDIPLCDSWANVIWSTAYSFAKLISEYDITRIKICENKDCGWIFYDESKSRTRRWCDHKICGNLMKVRRYRERQKQTEQ</sequence>
<dbReference type="GeneID" id="83058025"/>
<dbReference type="SUPFAM" id="SSF160904">
    <property type="entry name" value="Jann2411-like"/>
    <property type="match status" value="1"/>
</dbReference>
<dbReference type="AlphaFoldDB" id="A0A1B2I5H4"/>
<accession>A0A1B2I5H4</accession>
<dbReference type="PANTHER" id="PTHR35525:SF3">
    <property type="entry name" value="BLL6575 PROTEIN"/>
    <property type="match status" value="1"/>
</dbReference>
<dbReference type="PANTHER" id="PTHR35525">
    <property type="entry name" value="BLL6575 PROTEIN"/>
    <property type="match status" value="1"/>
</dbReference>
<organism evidence="2 3">
    <name type="scientific">Cloacibacillus porcorum</name>
    <dbReference type="NCBI Taxonomy" id="1197717"/>
    <lineage>
        <taxon>Bacteria</taxon>
        <taxon>Thermotogati</taxon>
        <taxon>Synergistota</taxon>
        <taxon>Synergistia</taxon>
        <taxon>Synergistales</taxon>
        <taxon>Synergistaceae</taxon>
        <taxon>Cloacibacillus</taxon>
    </lineage>
</organism>
<reference evidence="2" key="1">
    <citation type="submission" date="2016-08" db="EMBL/GenBank/DDBJ databases">
        <title>Complete genome of Cloacibacillus porcorum.</title>
        <authorList>
            <person name="Looft T."/>
            <person name="Bayles D.O."/>
            <person name="Alt D.P."/>
        </authorList>
    </citation>
    <scope>NUCLEOTIDE SEQUENCE [LARGE SCALE GENOMIC DNA]</scope>
    <source>
        <strain evidence="2">CL-84</strain>
    </source>
</reference>
<protein>
    <recommendedName>
        <fullName evidence="1">Zinc finger CGNR domain-containing protein</fullName>
    </recommendedName>
</protein>
<dbReference type="OrthoDB" id="163345at2"/>
<feature type="domain" description="Zinc finger CGNR" evidence="1">
    <location>
        <begin position="136"/>
        <end position="179"/>
    </location>
</feature>
<dbReference type="EMBL" id="CP016757">
    <property type="protein sequence ID" value="ANZ45231.1"/>
    <property type="molecule type" value="Genomic_DNA"/>
</dbReference>
<keyword evidence="3" id="KW-1185">Reference proteome</keyword>
<dbReference type="Gene3D" id="1.10.3300.10">
    <property type="entry name" value="Jann2411-like domain"/>
    <property type="match status" value="1"/>
</dbReference>
<gene>
    <name evidence="2" type="ORF">BED41_09210</name>
</gene>
<proteinExistence type="predicted"/>
<dbReference type="InterPro" id="IPR023286">
    <property type="entry name" value="ABATE_dom_sf"/>
</dbReference>
<dbReference type="Pfam" id="PF11706">
    <property type="entry name" value="zf-CGNR"/>
    <property type="match status" value="1"/>
</dbReference>
<dbReference type="InterPro" id="IPR021005">
    <property type="entry name" value="Znf_CGNR"/>
</dbReference>
<dbReference type="KEGG" id="cpor:BED41_09210"/>
<evidence type="ECO:0000259" key="1">
    <source>
        <dbReference type="Pfam" id="PF11706"/>
    </source>
</evidence>